<dbReference type="SUPFAM" id="SSF103473">
    <property type="entry name" value="MFS general substrate transporter"/>
    <property type="match status" value="1"/>
</dbReference>
<keyword evidence="8" id="KW-1185">Reference proteome</keyword>
<evidence type="ECO:0000256" key="3">
    <source>
        <dbReference type="ARBA" id="ARBA00022989"/>
    </source>
</evidence>
<feature type="transmembrane region" description="Helical" evidence="5">
    <location>
        <begin position="58"/>
        <end position="77"/>
    </location>
</feature>
<dbReference type="GO" id="GO:0016020">
    <property type="term" value="C:membrane"/>
    <property type="evidence" value="ECO:0007669"/>
    <property type="project" value="UniProtKB-SubCell"/>
</dbReference>
<dbReference type="InParanoid" id="A0A194XI49"/>
<feature type="transmembrane region" description="Helical" evidence="5">
    <location>
        <begin position="288"/>
        <end position="315"/>
    </location>
</feature>
<accession>A0A194XI49</accession>
<feature type="transmembrane region" description="Helical" evidence="5">
    <location>
        <begin position="448"/>
        <end position="470"/>
    </location>
</feature>
<keyword evidence="4 5" id="KW-0472">Membrane</keyword>
<feature type="transmembrane region" description="Helical" evidence="5">
    <location>
        <begin position="213"/>
        <end position="233"/>
    </location>
</feature>
<feature type="domain" description="Major facilitator superfamily (MFS) profile" evidence="6">
    <location>
        <begin position="58"/>
        <end position="479"/>
    </location>
</feature>
<proteinExistence type="predicted"/>
<feature type="transmembrane region" description="Helical" evidence="5">
    <location>
        <begin position="390"/>
        <end position="412"/>
    </location>
</feature>
<feature type="transmembrane region" description="Helical" evidence="5">
    <location>
        <begin position="151"/>
        <end position="171"/>
    </location>
</feature>
<name>A0A194XI49_MOLSC</name>
<dbReference type="PANTHER" id="PTHR23502">
    <property type="entry name" value="MAJOR FACILITATOR SUPERFAMILY"/>
    <property type="match status" value="1"/>
</dbReference>
<dbReference type="CDD" id="cd17323">
    <property type="entry name" value="MFS_Tpo1_MDR_like"/>
    <property type="match status" value="1"/>
</dbReference>
<dbReference type="KEGG" id="psco:LY89DRAFT_695528"/>
<dbReference type="PROSITE" id="PS50850">
    <property type="entry name" value="MFS"/>
    <property type="match status" value="1"/>
</dbReference>
<evidence type="ECO:0000313" key="7">
    <source>
        <dbReference type="EMBL" id="KUJ19900.1"/>
    </source>
</evidence>
<dbReference type="AlphaFoldDB" id="A0A194XI49"/>
<dbReference type="InterPro" id="IPR011701">
    <property type="entry name" value="MFS"/>
</dbReference>
<reference evidence="7 8" key="1">
    <citation type="submission" date="2015-10" db="EMBL/GenBank/DDBJ databases">
        <title>Full genome of DAOMC 229536 Phialocephala scopiformis, a fungal endophyte of spruce producing the potent anti-insectan compound rugulosin.</title>
        <authorList>
            <consortium name="DOE Joint Genome Institute"/>
            <person name="Walker A.K."/>
            <person name="Frasz S.L."/>
            <person name="Seifert K.A."/>
            <person name="Miller J.D."/>
            <person name="Mondo S.J."/>
            <person name="Labutti K."/>
            <person name="Lipzen A."/>
            <person name="Dockter R."/>
            <person name="Kennedy M."/>
            <person name="Grigoriev I.V."/>
            <person name="Spatafora J.W."/>
        </authorList>
    </citation>
    <scope>NUCLEOTIDE SEQUENCE [LARGE SCALE GENOMIC DNA]</scope>
    <source>
        <strain evidence="7 8">CBS 120377</strain>
    </source>
</reference>
<comment type="subcellular location">
    <subcellularLocation>
        <location evidence="1">Membrane</location>
        <topology evidence="1">Multi-pass membrane protein</topology>
    </subcellularLocation>
</comment>
<evidence type="ECO:0000256" key="1">
    <source>
        <dbReference type="ARBA" id="ARBA00004141"/>
    </source>
</evidence>
<evidence type="ECO:0000256" key="4">
    <source>
        <dbReference type="ARBA" id="ARBA00023136"/>
    </source>
</evidence>
<dbReference type="GO" id="GO:0022857">
    <property type="term" value="F:transmembrane transporter activity"/>
    <property type="evidence" value="ECO:0007669"/>
    <property type="project" value="InterPro"/>
</dbReference>
<dbReference type="RefSeq" id="XP_018074255.1">
    <property type="nucleotide sequence ID" value="XM_018216768.1"/>
</dbReference>
<feature type="transmembrane region" description="Helical" evidence="5">
    <location>
        <begin position="424"/>
        <end position="442"/>
    </location>
</feature>
<dbReference type="Pfam" id="PF07690">
    <property type="entry name" value="MFS_1"/>
    <property type="match status" value="1"/>
</dbReference>
<dbReference type="PANTHER" id="PTHR23502:SF60">
    <property type="entry name" value="MAJOR FACILITATOR SUPERFAMILY (MFS) PROFILE DOMAIN-CONTAINING PROTEIN-RELATED"/>
    <property type="match status" value="1"/>
</dbReference>
<organism evidence="7 8">
    <name type="scientific">Mollisia scopiformis</name>
    <name type="common">Conifer needle endophyte fungus</name>
    <name type="synonym">Phialocephala scopiformis</name>
    <dbReference type="NCBI Taxonomy" id="149040"/>
    <lineage>
        <taxon>Eukaryota</taxon>
        <taxon>Fungi</taxon>
        <taxon>Dikarya</taxon>
        <taxon>Ascomycota</taxon>
        <taxon>Pezizomycotina</taxon>
        <taxon>Leotiomycetes</taxon>
        <taxon>Helotiales</taxon>
        <taxon>Mollisiaceae</taxon>
        <taxon>Mollisia</taxon>
    </lineage>
</organism>
<evidence type="ECO:0000259" key="6">
    <source>
        <dbReference type="PROSITE" id="PS50850"/>
    </source>
</evidence>
<sequence length="488" mass="53666">MNLGELLQCCQYARRLYRHPDEVGCSTACIDMAVEVDWDGEFDPQNPKNWPSVKKWRMTLIVSCFALLSLLTSTMISLSTREIARSIDADDLLKVDLISSIFLLGIGFGPLVLGPISEINGRVRVLILGNLFFILWNTVSGFSHTVGQLTAFRLLSGFGGSAPLAIGGGLMSDLWQPEERGRALSIYTAGPLLGPAIGPIIGGYVTQHLSWRWIFWIVSIASSCFSILAISLLKETYAPKILSRKAKRLRLETGNTNLHTKYDDTDQTFYRLLKGNLVRPIKMISTQVIIQVLSLYMAVLYGIMYLVLFTFPILWTNTYRESVSTGSLNYISIGVGFTLGTHVGGRFNDWIYGKLKTRNHNVGTPEFRVALMVPGSVLLPIGLIWPNIGSAIFCMGTIMCFQGIQTYTIDAYPRYASSAISTLNVLRSLTGFAFPLFAPAMYDKLGNGVGNCILASVLIALAASVPALLWKYGSFLRKKSGYAAGDGN</sequence>
<dbReference type="EMBL" id="KQ947410">
    <property type="protein sequence ID" value="KUJ19900.1"/>
    <property type="molecule type" value="Genomic_DNA"/>
</dbReference>
<dbReference type="GeneID" id="28826494"/>
<evidence type="ECO:0000256" key="5">
    <source>
        <dbReference type="SAM" id="Phobius"/>
    </source>
</evidence>
<dbReference type="Gene3D" id="1.20.1250.20">
    <property type="entry name" value="MFS general substrate transporter like domains"/>
    <property type="match status" value="1"/>
</dbReference>
<dbReference type="OrthoDB" id="6770063at2759"/>
<keyword evidence="2 5" id="KW-0812">Transmembrane</keyword>
<evidence type="ECO:0000256" key="2">
    <source>
        <dbReference type="ARBA" id="ARBA00022692"/>
    </source>
</evidence>
<feature type="transmembrane region" description="Helical" evidence="5">
    <location>
        <begin position="97"/>
        <end position="116"/>
    </location>
</feature>
<evidence type="ECO:0000313" key="8">
    <source>
        <dbReference type="Proteomes" id="UP000070700"/>
    </source>
</evidence>
<dbReference type="InterPro" id="IPR020846">
    <property type="entry name" value="MFS_dom"/>
</dbReference>
<dbReference type="FunFam" id="1.20.1250.20:FF:000011">
    <property type="entry name" value="MFS multidrug transporter, putative"/>
    <property type="match status" value="1"/>
</dbReference>
<feature type="transmembrane region" description="Helical" evidence="5">
    <location>
        <begin position="183"/>
        <end position="201"/>
    </location>
</feature>
<dbReference type="Proteomes" id="UP000070700">
    <property type="component" value="Unassembled WGS sequence"/>
</dbReference>
<dbReference type="InterPro" id="IPR036259">
    <property type="entry name" value="MFS_trans_sf"/>
</dbReference>
<keyword evidence="3 5" id="KW-1133">Transmembrane helix</keyword>
<feature type="transmembrane region" description="Helical" evidence="5">
    <location>
        <begin position="123"/>
        <end position="139"/>
    </location>
</feature>
<gene>
    <name evidence="7" type="ORF">LY89DRAFT_695528</name>
</gene>
<protein>
    <submittedName>
        <fullName evidence="7">MFS multidrug transporter</fullName>
    </submittedName>
</protein>